<feature type="non-terminal residue" evidence="8">
    <location>
        <position position="1"/>
    </location>
</feature>
<dbReference type="AlphaFoldDB" id="M4SS19"/>
<comment type="subcellular location">
    <subcellularLocation>
        <location evidence="2">Cell membrane</location>
        <topology evidence="2">Lipid-anchor</topology>
        <topology evidence="2">GPI-anchor</topology>
    </subcellularLocation>
</comment>
<protein>
    <submittedName>
        <fullName evidence="8">Variant surface glycoprotein 2025</fullName>
    </submittedName>
</protein>
<reference evidence="8" key="2">
    <citation type="journal article" date="2014" name="Mol. Biochem. Parasitol.">
        <title>Capturing the variant surface glycoprotein repertoire (the VSGnome) of Trypanosoma brucei Lister 427.</title>
        <authorList>
            <person name="Cross G.A."/>
            <person name="Kim H.S."/>
            <person name="Wickstead B."/>
        </authorList>
    </citation>
    <scope>NUCLEOTIDE SEQUENCE</scope>
    <source>
        <strain evidence="8">Lister 427</strain>
    </source>
</reference>
<proteinExistence type="predicted"/>
<evidence type="ECO:0000256" key="7">
    <source>
        <dbReference type="ARBA" id="ARBA00023288"/>
    </source>
</evidence>
<dbReference type="SUPFAM" id="SSF58087">
    <property type="entry name" value="Variant surface glycoprotein (N-terminal domain)"/>
    <property type="match status" value="1"/>
</dbReference>
<evidence type="ECO:0000256" key="4">
    <source>
        <dbReference type="ARBA" id="ARBA00022622"/>
    </source>
</evidence>
<evidence type="ECO:0000256" key="1">
    <source>
        <dbReference type="ARBA" id="ARBA00002523"/>
    </source>
</evidence>
<dbReference type="GO" id="GO:0098552">
    <property type="term" value="C:side of membrane"/>
    <property type="evidence" value="ECO:0007669"/>
    <property type="project" value="UniProtKB-KW"/>
</dbReference>
<comment type="function">
    <text evidence="1">VSG forms a coat on the surface of the parasite. The trypanosome evades the immune response of the host by expressing a series of antigenically distinct VSGs from an estimated 1000 VSG genes.</text>
</comment>
<dbReference type="VEuPathDB" id="TriTrypDB:Tb427_000313000"/>
<evidence type="ECO:0000256" key="5">
    <source>
        <dbReference type="ARBA" id="ARBA00023136"/>
    </source>
</evidence>
<keyword evidence="7" id="KW-0449">Lipoprotein</keyword>
<keyword evidence="5" id="KW-0472">Membrane</keyword>
<reference evidence="8" key="1">
    <citation type="submission" date="2013-02" db="EMBL/GenBank/DDBJ databases">
        <authorList>
            <person name="Cross G.A.M."/>
            <person name="Kim H.-S."/>
            <person name="Wickstead B."/>
        </authorList>
    </citation>
    <scope>NUCLEOTIDE SEQUENCE</scope>
    <source>
        <strain evidence="8">Lister 427</strain>
    </source>
</reference>
<evidence type="ECO:0000256" key="3">
    <source>
        <dbReference type="ARBA" id="ARBA00022475"/>
    </source>
</evidence>
<dbReference type="VEuPathDB" id="TriTrypDB:Tb1125.Tb11.v5.0911"/>
<dbReference type="VEuPathDB" id="TriTrypDB:Tb08.27P2.460"/>
<keyword evidence="4" id="KW-0336">GPI-anchor</keyword>
<dbReference type="GO" id="GO:0005886">
    <property type="term" value="C:plasma membrane"/>
    <property type="evidence" value="ECO:0007669"/>
    <property type="project" value="UniProtKB-SubCell"/>
</dbReference>
<dbReference type="SUPFAM" id="SSF118251">
    <property type="entry name" value="Variant surface glycoprotein MITAT 1.2, VSG 221, C-terminal domain"/>
    <property type="match status" value="1"/>
</dbReference>
<name>M4SS19_9TRYP</name>
<accession>M4SS19</accession>
<organism evidence="8">
    <name type="scientific">Trypanosoma brucei</name>
    <dbReference type="NCBI Taxonomy" id="5691"/>
    <lineage>
        <taxon>Eukaryota</taxon>
        <taxon>Discoba</taxon>
        <taxon>Euglenozoa</taxon>
        <taxon>Kinetoplastea</taxon>
        <taxon>Metakinetoplastina</taxon>
        <taxon>Trypanosomatida</taxon>
        <taxon>Trypanosomatidae</taxon>
        <taxon>Trypanosoma</taxon>
    </lineage>
</organism>
<keyword evidence="3" id="KW-1003">Cell membrane</keyword>
<dbReference type="InterPro" id="IPR027446">
    <property type="entry name" value="VSG_C_dom_sf"/>
</dbReference>
<keyword evidence="6" id="KW-0325">Glycoprotein</keyword>
<dbReference type="EMBL" id="KC611333">
    <property type="protein sequence ID" value="AGH58764.1"/>
    <property type="molecule type" value="Genomic_DNA"/>
</dbReference>
<sequence>AAEAITNLCKEDDYLQAAADHLSGLLSPVTAAIAELKSFQKAWQIAERQATDRDSRRLYTALIAKATTEITDAETQLESDRSTINNARFLIERQRGILSAAHQASKLQITDASSGHDCNGKGGNAVDLNFETKVGATEACTLTKAGANPNYGPRKPAIATLTKLKLTKIEDIHKLTQKAKNALTSMTSGCPQSSNSRTLNTALASCNVRASAAAAWTHTAKTTHTSQADTDIFKGDEDTTSCHSSLSAVDATKPLHDQLAKALCEALKVKPRVPNTLKTQTGENLASDEIVLLSVRNCKPKFQTIADITNADQTKGLKAYITNSYGKDAGKFEKTFITSLQTTNAQTRTESKTESKKIEELAEPKSLAVTLSHLEGKRIKKELEAEKKSEPQTAVNPQKEEKCKENPIEECKDENGCEFKEGKCQLKMDTGTETNGKANTTGSNSFIINKAPLWLAFLILAYHF</sequence>
<evidence type="ECO:0000313" key="8">
    <source>
        <dbReference type="EMBL" id="AGH58764.1"/>
    </source>
</evidence>
<evidence type="ECO:0000256" key="2">
    <source>
        <dbReference type="ARBA" id="ARBA00004609"/>
    </source>
</evidence>
<evidence type="ECO:0000256" key="6">
    <source>
        <dbReference type="ARBA" id="ARBA00023180"/>
    </source>
</evidence>